<dbReference type="PANTHER" id="PTHR21456:SF1">
    <property type="entry name" value="C2 NT-TYPE DOMAIN-CONTAINING PROTEIN"/>
    <property type="match status" value="1"/>
</dbReference>
<evidence type="ECO:0000256" key="1">
    <source>
        <dbReference type="SAM" id="MobiDB-lite"/>
    </source>
</evidence>
<dbReference type="PANTHER" id="PTHR21456">
    <property type="entry name" value="FAMILY WITH SEQUENCE SIMILARITY 102"/>
    <property type="match status" value="1"/>
</dbReference>
<keyword evidence="4" id="KW-1185">Reference proteome</keyword>
<proteinExistence type="predicted"/>
<feature type="region of interest" description="Disordered" evidence="1">
    <location>
        <begin position="107"/>
        <end position="149"/>
    </location>
</feature>
<name>A0ABP0BUM1_9PEZI</name>
<evidence type="ECO:0000259" key="2">
    <source>
        <dbReference type="PROSITE" id="PS51840"/>
    </source>
</evidence>
<feature type="compositionally biased region" description="Gly residues" evidence="1">
    <location>
        <begin position="434"/>
        <end position="444"/>
    </location>
</feature>
<protein>
    <recommendedName>
        <fullName evidence="2">C2 NT-type domain-containing protein</fullName>
    </recommendedName>
</protein>
<feature type="region of interest" description="Disordered" evidence="1">
    <location>
        <begin position="319"/>
        <end position="517"/>
    </location>
</feature>
<dbReference type="InterPro" id="IPR019448">
    <property type="entry name" value="NT-C2"/>
</dbReference>
<organism evidence="3 4">
    <name type="scientific">Sporothrix bragantina</name>
    <dbReference type="NCBI Taxonomy" id="671064"/>
    <lineage>
        <taxon>Eukaryota</taxon>
        <taxon>Fungi</taxon>
        <taxon>Dikarya</taxon>
        <taxon>Ascomycota</taxon>
        <taxon>Pezizomycotina</taxon>
        <taxon>Sordariomycetes</taxon>
        <taxon>Sordariomycetidae</taxon>
        <taxon>Ophiostomatales</taxon>
        <taxon>Ophiostomataceae</taxon>
        <taxon>Sporothrix</taxon>
    </lineage>
</organism>
<evidence type="ECO:0000313" key="4">
    <source>
        <dbReference type="Proteomes" id="UP001642406"/>
    </source>
</evidence>
<feature type="domain" description="C2 NT-type" evidence="2">
    <location>
        <begin position="1"/>
        <end position="138"/>
    </location>
</feature>
<feature type="compositionally biased region" description="Low complexity" evidence="1">
    <location>
        <begin position="563"/>
        <end position="580"/>
    </location>
</feature>
<feature type="compositionally biased region" description="Polar residues" evidence="1">
    <location>
        <begin position="114"/>
        <end position="129"/>
    </location>
</feature>
<comment type="caution">
    <text evidence="3">The sequence shown here is derived from an EMBL/GenBank/DDBJ whole genome shotgun (WGS) entry which is preliminary data.</text>
</comment>
<feature type="compositionally biased region" description="Gly residues" evidence="1">
    <location>
        <begin position="597"/>
        <end position="607"/>
    </location>
</feature>
<feature type="compositionally biased region" description="Basic residues" evidence="1">
    <location>
        <begin position="381"/>
        <end position="398"/>
    </location>
</feature>
<feature type="compositionally biased region" description="Low complexity" evidence="1">
    <location>
        <begin position="532"/>
        <end position="549"/>
    </location>
</feature>
<feature type="compositionally biased region" description="Polar residues" evidence="1">
    <location>
        <begin position="350"/>
        <end position="359"/>
    </location>
</feature>
<gene>
    <name evidence="3" type="ORF">SBRCBS47491_005090</name>
</gene>
<feature type="compositionally biased region" description="Basic and acidic residues" evidence="1">
    <location>
        <begin position="608"/>
        <end position="618"/>
    </location>
</feature>
<dbReference type="Proteomes" id="UP001642406">
    <property type="component" value="Unassembled WGS sequence"/>
</dbReference>
<feature type="compositionally biased region" description="Polar residues" evidence="1">
    <location>
        <begin position="138"/>
        <end position="149"/>
    </location>
</feature>
<accession>A0ABP0BUM1</accession>
<dbReference type="PROSITE" id="PS51840">
    <property type="entry name" value="C2_NT"/>
    <property type="match status" value="1"/>
</dbReference>
<dbReference type="Pfam" id="PF10358">
    <property type="entry name" value="NT-C2"/>
    <property type="match status" value="1"/>
</dbReference>
<reference evidence="3 4" key="1">
    <citation type="submission" date="2024-01" db="EMBL/GenBank/DDBJ databases">
        <authorList>
            <person name="Allen C."/>
            <person name="Tagirdzhanova G."/>
        </authorList>
    </citation>
    <scope>NUCLEOTIDE SEQUENCE [LARGE SCALE GENOMIC DNA]</scope>
</reference>
<dbReference type="EMBL" id="CAWUHC010000042">
    <property type="protein sequence ID" value="CAK7223111.1"/>
    <property type="molecule type" value="Genomic_DNA"/>
</dbReference>
<sequence>MARIYDLNNVPLVSGVSSVKWHLPHSIRSEHRGRTHKQPIANHRVEYDYARIIPLRFVVDRNNRLSDYPIEFEIVQEFEAHGAGRDEKIVLGKVSLNLAEYVAESEAIQRDTRPATSDSYGTREQSSGSPGAWHSRQRSSMSGKQSAYSNLGTSVGTIDSVASGPASTAGSSVASFSTSGGSPVEDGVIRRYLMQESKINSTLKIGILLVQTEGERNYVAPPLKSAPVFGGITGIVASSEAMNAGDTGFEDHEDYATVGGVVGAMMAGGPVAKGHENAEIQDVYRRALAASWACQAGEMPADECIEDIFSGGDGFRMSPDFSDMAAQHNKSRAPMPSGTSLGAVKERHGWSQSSPTASSIHEGDEEDDSIPSAPSRTSSGSKKHHNLLPKLGPIRRRTMPLSDSGSSKHHALASPLRGRFKDRSNNNGSSGEDGASGTGGGSGNTSGSNNNQDDDDDDDNGNFGGPGNTATLRPSDIRKFRGGAGGGLPASASASALTGRHRAPGRELSGLSDRTVTPHADLELPHMSAMAMALGSRSSRSSPGPQSPSTLSFNSRREEDFEASALASGSGNRGGSNPRRTIGGRVPSNGSRKSSGHGSGNGSGNGSGHDEHARQARVVHEYDVRDDYVAWQLPGSIAASS</sequence>
<feature type="region of interest" description="Disordered" evidence="1">
    <location>
        <begin position="532"/>
        <end position="618"/>
    </location>
</feature>
<evidence type="ECO:0000313" key="3">
    <source>
        <dbReference type="EMBL" id="CAK7223111.1"/>
    </source>
</evidence>
<dbReference type="InterPro" id="IPR039931">
    <property type="entry name" value="EEIG1/2-like"/>
</dbReference>